<proteinExistence type="predicted"/>
<dbReference type="EMBL" id="LAZR01002949">
    <property type="protein sequence ID" value="KKN23666.1"/>
    <property type="molecule type" value="Genomic_DNA"/>
</dbReference>
<comment type="caution">
    <text evidence="1">The sequence shown here is derived from an EMBL/GenBank/DDBJ whole genome shotgun (WGS) entry which is preliminary data.</text>
</comment>
<protein>
    <submittedName>
        <fullName evidence="1">Uncharacterized protein</fullName>
    </submittedName>
</protein>
<name>A0A0F9RF04_9ZZZZ</name>
<evidence type="ECO:0000313" key="1">
    <source>
        <dbReference type="EMBL" id="KKN23666.1"/>
    </source>
</evidence>
<accession>A0A0F9RF04</accession>
<organism evidence="1">
    <name type="scientific">marine sediment metagenome</name>
    <dbReference type="NCBI Taxonomy" id="412755"/>
    <lineage>
        <taxon>unclassified sequences</taxon>
        <taxon>metagenomes</taxon>
        <taxon>ecological metagenomes</taxon>
    </lineage>
</organism>
<sequence length="49" mass="5645">MSKQKVLHICRAEKFIPPFVDLVQANFDPELHEFVIFGDHNKFSTAGRS</sequence>
<reference evidence="1" key="1">
    <citation type="journal article" date="2015" name="Nature">
        <title>Complex archaea that bridge the gap between prokaryotes and eukaryotes.</title>
        <authorList>
            <person name="Spang A."/>
            <person name="Saw J.H."/>
            <person name="Jorgensen S.L."/>
            <person name="Zaremba-Niedzwiedzka K."/>
            <person name="Martijn J."/>
            <person name="Lind A.E."/>
            <person name="van Eijk R."/>
            <person name="Schleper C."/>
            <person name="Guy L."/>
            <person name="Ettema T.J."/>
        </authorList>
    </citation>
    <scope>NUCLEOTIDE SEQUENCE</scope>
</reference>
<gene>
    <name evidence="1" type="ORF">LCGC14_0902560</name>
</gene>
<feature type="non-terminal residue" evidence="1">
    <location>
        <position position="49"/>
    </location>
</feature>
<dbReference type="AlphaFoldDB" id="A0A0F9RF04"/>